<keyword evidence="2 5" id="KW-0812">Transmembrane</keyword>
<dbReference type="PANTHER" id="PTHR20661:SF0">
    <property type="entry name" value="PHOSPHATIDYLINOSITOL-GLYCAN BIOSYNTHESIS CLASS W PROTEIN"/>
    <property type="match status" value="1"/>
</dbReference>
<organism evidence="6 7">
    <name type="scientific">Polysphondylium violaceum</name>
    <dbReference type="NCBI Taxonomy" id="133409"/>
    <lineage>
        <taxon>Eukaryota</taxon>
        <taxon>Amoebozoa</taxon>
        <taxon>Evosea</taxon>
        <taxon>Eumycetozoa</taxon>
        <taxon>Dictyostelia</taxon>
        <taxon>Dictyosteliales</taxon>
        <taxon>Dictyosteliaceae</taxon>
        <taxon>Polysphondylium</taxon>
    </lineage>
</organism>
<sequence length="478" mass="54283">MDEQYKLEHEKFVQNNNGTTFFETCSLLTILPVSILFQRVVFSCFLNSEKIPLPLGLRFILELMFIILPFIVSVTYTQLTLFLIIGMLITCLTVPLFAHKNIKIYFKNPKELLQDLNSSRKSFLEEYRSFIMLATCVCILAVDFKIFPRRFGKTETYGISLMDIGVGSVVLSGALVSRQARYHFIKKQQHDREKDKQAASGSGSGGKIELSRGALVWHQLVAQAPLMVLGFVRMLLTKSTNYQEHVSEYGVHWNFFFTLGFVAIFLAFMNFSPNVNGALGVLIIVGYQMLLQSGLSDYILHHPRDSLLAANKEGICSIAGYLAIYLIGIKLGDSLFKTRNTIRDWLKYSLRLLATSVLFYVLWYLCEIYIDKTSRRMANLGYVLAILSLNLFNFSINILISILTGHQNSSVIAKSVNRNQLFIFLLGNILTGLTNFSMKTIYATEETAMIVICSYTFILSLVALLLDYKNITIKFWAK</sequence>
<evidence type="ECO:0000313" key="6">
    <source>
        <dbReference type="EMBL" id="KAF2078688.1"/>
    </source>
</evidence>
<dbReference type="InterPro" id="IPR009447">
    <property type="entry name" value="PIGW/GWT1"/>
</dbReference>
<dbReference type="AlphaFoldDB" id="A0A8J4V619"/>
<comment type="subcellular location">
    <subcellularLocation>
        <location evidence="1">Membrane</location>
        <topology evidence="1">Multi-pass membrane protein</topology>
    </subcellularLocation>
</comment>
<feature type="transmembrane region" description="Helical" evidence="5">
    <location>
        <begin position="53"/>
        <end position="72"/>
    </location>
</feature>
<dbReference type="GO" id="GO:0032216">
    <property type="term" value="F:glucosaminyl-phosphatidylinositol O-acyltransferase activity"/>
    <property type="evidence" value="ECO:0007669"/>
    <property type="project" value="TreeGrafter"/>
</dbReference>
<dbReference type="PIRSF" id="PIRSF017321">
    <property type="entry name" value="GWT1"/>
    <property type="match status" value="1"/>
</dbReference>
<feature type="transmembrane region" description="Helical" evidence="5">
    <location>
        <begin position="278"/>
        <end position="295"/>
    </location>
</feature>
<gene>
    <name evidence="6" type="ORF">CYY_000059</name>
</gene>
<name>A0A8J4V619_9MYCE</name>
<feature type="transmembrane region" description="Helical" evidence="5">
    <location>
        <begin position="448"/>
        <end position="468"/>
    </location>
</feature>
<dbReference type="Proteomes" id="UP000695562">
    <property type="component" value="Unassembled WGS sequence"/>
</dbReference>
<feature type="transmembrane region" description="Helical" evidence="5">
    <location>
        <begin position="130"/>
        <end position="147"/>
    </location>
</feature>
<evidence type="ECO:0000313" key="7">
    <source>
        <dbReference type="Proteomes" id="UP000695562"/>
    </source>
</evidence>
<dbReference type="GO" id="GO:0006506">
    <property type="term" value="P:GPI anchor biosynthetic process"/>
    <property type="evidence" value="ECO:0007669"/>
    <property type="project" value="InterPro"/>
</dbReference>
<evidence type="ECO:0000256" key="2">
    <source>
        <dbReference type="ARBA" id="ARBA00022692"/>
    </source>
</evidence>
<feature type="transmembrane region" description="Helical" evidence="5">
    <location>
        <begin position="251"/>
        <end position="271"/>
    </location>
</feature>
<protein>
    <recommendedName>
        <fullName evidence="8">Phosphatidylinositol-glycan biosynthesis class W protein</fullName>
    </recommendedName>
</protein>
<feature type="transmembrane region" description="Helical" evidence="5">
    <location>
        <begin position="382"/>
        <end position="400"/>
    </location>
</feature>
<keyword evidence="4 5" id="KW-0472">Membrane</keyword>
<feature type="transmembrane region" description="Helical" evidence="5">
    <location>
        <begin position="78"/>
        <end position="98"/>
    </location>
</feature>
<dbReference type="PANTHER" id="PTHR20661">
    <property type="entry name" value="PHOSPHATIDYLINOSITOL-GLYCAN BIOSYNTHESIS CLASS W PROTEIN"/>
    <property type="match status" value="1"/>
</dbReference>
<evidence type="ECO:0000256" key="5">
    <source>
        <dbReference type="SAM" id="Phobius"/>
    </source>
</evidence>
<feature type="transmembrane region" description="Helical" evidence="5">
    <location>
        <begin position="159"/>
        <end position="177"/>
    </location>
</feature>
<evidence type="ECO:0008006" key="8">
    <source>
        <dbReference type="Google" id="ProtNLM"/>
    </source>
</evidence>
<evidence type="ECO:0000256" key="3">
    <source>
        <dbReference type="ARBA" id="ARBA00022989"/>
    </source>
</evidence>
<dbReference type="OrthoDB" id="15270at2759"/>
<feature type="transmembrane region" description="Helical" evidence="5">
    <location>
        <begin position="421"/>
        <end position="442"/>
    </location>
</feature>
<dbReference type="GO" id="GO:0072659">
    <property type="term" value="P:protein localization to plasma membrane"/>
    <property type="evidence" value="ECO:0007669"/>
    <property type="project" value="TreeGrafter"/>
</dbReference>
<accession>A0A8J4V619</accession>
<feature type="transmembrane region" description="Helical" evidence="5">
    <location>
        <begin position="315"/>
        <end position="336"/>
    </location>
</feature>
<dbReference type="GO" id="GO:0005783">
    <property type="term" value="C:endoplasmic reticulum"/>
    <property type="evidence" value="ECO:0007669"/>
    <property type="project" value="TreeGrafter"/>
</dbReference>
<evidence type="ECO:0000256" key="1">
    <source>
        <dbReference type="ARBA" id="ARBA00004141"/>
    </source>
</evidence>
<evidence type="ECO:0000256" key="4">
    <source>
        <dbReference type="ARBA" id="ARBA00023136"/>
    </source>
</evidence>
<reference evidence="6" key="1">
    <citation type="submission" date="2020-01" db="EMBL/GenBank/DDBJ databases">
        <title>Development of genomics and gene disruption for Polysphondylium violaceum indicates a role for the polyketide synthase stlB in stalk morphogenesis.</title>
        <authorList>
            <person name="Narita B."/>
            <person name="Kawabe Y."/>
            <person name="Kin K."/>
            <person name="Saito T."/>
            <person name="Gibbs R."/>
            <person name="Kuspa A."/>
            <person name="Muzny D."/>
            <person name="Queller D."/>
            <person name="Richards S."/>
            <person name="Strassman J."/>
            <person name="Sucgang R."/>
            <person name="Worley K."/>
            <person name="Schaap P."/>
        </authorList>
    </citation>
    <scope>NUCLEOTIDE SEQUENCE</scope>
    <source>
        <strain evidence="6">QSvi11</strain>
    </source>
</reference>
<feature type="transmembrane region" description="Helical" evidence="5">
    <location>
        <begin position="215"/>
        <end position="236"/>
    </location>
</feature>
<dbReference type="GO" id="GO:0016020">
    <property type="term" value="C:membrane"/>
    <property type="evidence" value="ECO:0007669"/>
    <property type="project" value="UniProtKB-SubCell"/>
</dbReference>
<keyword evidence="7" id="KW-1185">Reference proteome</keyword>
<comment type="caution">
    <text evidence="6">The sequence shown here is derived from an EMBL/GenBank/DDBJ whole genome shotgun (WGS) entry which is preliminary data.</text>
</comment>
<dbReference type="Pfam" id="PF06423">
    <property type="entry name" value="GWT1"/>
    <property type="match status" value="1"/>
</dbReference>
<dbReference type="EMBL" id="AJWJ01000001">
    <property type="protein sequence ID" value="KAF2078688.1"/>
    <property type="molecule type" value="Genomic_DNA"/>
</dbReference>
<feature type="transmembrane region" description="Helical" evidence="5">
    <location>
        <begin position="348"/>
        <end position="370"/>
    </location>
</feature>
<proteinExistence type="predicted"/>
<feature type="transmembrane region" description="Helical" evidence="5">
    <location>
        <begin position="20"/>
        <end position="41"/>
    </location>
</feature>
<keyword evidence="3 5" id="KW-1133">Transmembrane helix</keyword>